<keyword evidence="4" id="KW-0934">Plastid</keyword>
<reference evidence="6" key="1">
    <citation type="submission" date="2022-07" db="EMBL/GenBank/DDBJ databases">
        <title>Genome analysis of Parmales, a sister group of diatoms, reveals the evolutionary specialization of diatoms from phago-mixotrophs to photoautotrophs.</title>
        <authorList>
            <person name="Ban H."/>
            <person name="Sato S."/>
            <person name="Yoshikawa S."/>
            <person name="Kazumasa Y."/>
            <person name="Nakamura Y."/>
            <person name="Ichinomiya M."/>
            <person name="Saitoh K."/>
            <person name="Sato N."/>
            <person name="Blanc-Mathieu R."/>
            <person name="Endo H."/>
            <person name="Kuwata A."/>
            <person name="Ogata H."/>
        </authorList>
    </citation>
    <scope>NUCLEOTIDE SEQUENCE</scope>
</reference>
<dbReference type="Gene3D" id="3.40.50.1100">
    <property type="match status" value="1"/>
</dbReference>
<evidence type="ECO:0000256" key="2">
    <source>
        <dbReference type="ARBA" id="ARBA00005933"/>
    </source>
</evidence>
<dbReference type="AlphaFoldDB" id="A0A9W7EG24"/>
<feature type="chain" id="PRO_5040775476" evidence="5">
    <location>
        <begin position="17"/>
        <end position="408"/>
    </location>
</feature>
<evidence type="ECO:0000313" key="6">
    <source>
        <dbReference type="EMBL" id="GMH77553.1"/>
    </source>
</evidence>
<keyword evidence="3" id="KW-0150">Chloroplast</keyword>
<organism evidence="6 7">
    <name type="scientific">Triparma retinervis</name>
    <dbReference type="NCBI Taxonomy" id="2557542"/>
    <lineage>
        <taxon>Eukaryota</taxon>
        <taxon>Sar</taxon>
        <taxon>Stramenopiles</taxon>
        <taxon>Ochrophyta</taxon>
        <taxon>Bolidophyceae</taxon>
        <taxon>Parmales</taxon>
        <taxon>Triparmaceae</taxon>
        <taxon>Triparma</taxon>
    </lineage>
</organism>
<feature type="non-terminal residue" evidence="6">
    <location>
        <position position="408"/>
    </location>
</feature>
<proteinExistence type="inferred from homology"/>
<comment type="caution">
    <text evidence="6">The sequence shown here is derived from an EMBL/GenBank/DDBJ whole genome shotgun (WGS) entry which is preliminary data.</text>
</comment>
<dbReference type="Gene3D" id="1.10.3460.10">
    <property type="entry name" value="Chlorophyll a/b binding protein domain"/>
    <property type="match status" value="2"/>
</dbReference>
<dbReference type="Proteomes" id="UP001165082">
    <property type="component" value="Unassembled WGS sequence"/>
</dbReference>
<evidence type="ECO:0000256" key="1">
    <source>
        <dbReference type="ARBA" id="ARBA00004229"/>
    </source>
</evidence>
<dbReference type="SUPFAM" id="SSF103511">
    <property type="entry name" value="Chlorophyll a-b binding protein"/>
    <property type="match status" value="1"/>
</dbReference>
<gene>
    <name evidence="6" type="ORF">TrRE_jg553</name>
</gene>
<dbReference type="Pfam" id="PF00504">
    <property type="entry name" value="Chloroa_b-bind"/>
    <property type="match status" value="1"/>
</dbReference>
<dbReference type="InterPro" id="IPR022796">
    <property type="entry name" value="Chloroa_b-bind"/>
</dbReference>
<dbReference type="InterPro" id="IPR036052">
    <property type="entry name" value="TrpB-like_PALP_sf"/>
</dbReference>
<evidence type="ECO:0000313" key="7">
    <source>
        <dbReference type="Proteomes" id="UP001165082"/>
    </source>
</evidence>
<sequence length="408" mass="44419">MKSAFVASLLISVATAFSPSHSPSLRSSTSLSAVETAKSSALPFLPYPKNLEGYAGDVGFDPLGFSEWIPMDYLREAEVKHGRVCMLAWLGFVAVDNGARIYPLPDAYQGLTSVSAHDALVENGAMGQLLLFIGLAEMPGDFGLDPLNILKGKSDDEVKRMQVRELKNGRLAMLAFSGVVTQARMGLPVGELVVATNENDILHRFFTTGKYHRHPINKTISPSMDICVSSNFERYLFHLMGDDFDKLASLMKAFESTGQLTLEGKTLAKAQSDFSSAKCDTTKTLEVIKKYKDDSDYMLCPHSAVGVSALHQLNIATSKSIALATAHEAKFPDACRMAVPDLPTPPVQLSCLKTMKTRSQTCANDITAVQKFMKKRIHERTSKGDKKRKNMMIAGAGIVALIAVAAYL</sequence>
<comment type="similarity">
    <text evidence="2">Belongs to the fucoxanthin chlorophyll protein family.</text>
</comment>
<dbReference type="OrthoDB" id="423598at2759"/>
<evidence type="ECO:0000256" key="3">
    <source>
        <dbReference type="ARBA" id="ARBA00022528"/>
    </source>
</evidence>
<dbReference type="InterPro" id="IPR051166">
    <property type="entry name" value="Threonine_Synthase"/>
</dbReference>
<feature type="signal peptide" evidence="5">
    <location>
        <begin position="1"/>
        <end position="16"/>
    </location>
</feature>
<dbReference type="GO" id="GO:0004795">
    <property type="term" value="F:threonine synthase activity"/>
    <property type="evidence" value="ECO:0007669"/>
    <property type="project" value="TreeGrafter"/>
</dbReference>
<protein>
    <submittedName>
        <fullName evidence="6">Uncharacterized protein</fullName>
    </submittedName>
</protein>
<dbReference type="PANTHER" id="PTHR42690">
    <property type="entry name" value="THREONINE SYNTHASE FAMILY MEMBER"/>
    <property type="match status" value="1"/>
</dbReference>
<dbReference type="PANTHER" id="PTHR42690:SF1">
    <property type="entry name" value="THREONINE SYNTHASE-LIKE 2"/>
    <property type="match status" value="1"/>
</dbReference>
<dbReference type="Pfam" id="PF24857">
    <property type="entry name" value="THR4_C"/>
    <property type="match status" value="1"/>
</dbReference>
<name>A0A9W7EG24_9STRA</name>
<keyword evidence="5" id="KW-0732">Signal</keyword>
<dbReference type="GO" id="GO:0009507">
    <property type="term" value="C:chloroplast"/>
    <property type="evidence" value="ECO:0007669"/>
    <property type="project" value="UniProtKB-SubCell"/>
</dbReference>
<accession>A0A9W7EG24</accession>
<dbReference type="GO" id="GO:0009088">
    <property type="term" value="P:threonine biosynthetic process"/>
    <property type="evidence" value="ECO:0007669"/>
    <property type="project" value="TreeGrafter"/>
</dbReference>
<evidence type="ECO:0000256" key="5">
    <source>
        <dbReference type="SAM" id="SignalP"/>
    </source>
</evidence>
<dbReference type="EMBL" id="BRXZ01001737">
    <property type="protein sequence ID" value="GMH77553.1"/>
    <property type="molecule type" value="Genomic_DNA"/>
</dbReference>
<keyword evidence="7" id="KW-1185">Reference proteome</keyword>
<dbReference type="SUPFAM" id="SSF53686">
    <property type="entry name" value="Tryptophan synthase beta subunit-like PLP-dependent enzymes"/>
    <property type="match status" value="1"/>
</dbReference>
<evidence type="ECO:0000256" key="4">
    <source>
        <dbReference type="ARBA" id="ARBA00022640"/>
    </source>
</evidence>
<comment type="subcellular location">
    <subcellularLocation>
        <location evidence="1">Plastid</location>
        <location evidence="1">Chloroplast</location>
    </subcellularLocation>
</comment>